<accession>A0AAP0G805</accession>
<comment type="subcellular location">
    <subcellularLocation>
        <location evidence="1">Membrane</location>
        <topology evidence="1">Multi-pass membrane protein</topology>
    </subcellularLocation>
</comment>
<evidence type="ECO:0000256" key="6">
    <source>
        <dbReference type="ARBA" id="ARBA00023136"/>
    </source>
</evidence>
<evidence type="ECO:0008006" key="14">
    <source>
        <dbReference type="Google" id="ProtNLM"/>
    </source>
</evidence>
<dbReference type="InterPro" id="IPR003864">
    <property type="entry name" value="CSC1/OSCA1-like_7TM"/>
</dbReference>
<keyword evidence="5 8" id="KW-1133">Transmembrane helix</keyword>
<feature type="transmembrane region" description="Helical" evidence="8">
    <location>
        <begin position="399"/>
        <end position="422"/>
    </location>
</feature>
<sequence length="803" mass="90644">MTTRISYPPSMPPAAADYFFAPPPFFPDSDDQAVWYGNIQYLLNISAVGAASCLLLFLFVKLRSDHGIPGPSALATKLLAVYHATSTQIALHCGADAAQFLGIERSSFIVLVSLSAIAVFSALPLNLYAGNTRIGDQFTRTTISHIPAGSSLLWIHFILMVIVVVIAHFGISKMEDDLRTTRFRDGNGNPSDPNSNSIAIFTIMIQGIPKILAADKSPLEEYFQHRYPGKVYRVIAPLDLCSLEDLTTQWAKVQNEISLLEARADARIVIDDRNTIPMWRKLKSIWAATVSMLGFTEDERLRKLRNLKLVLESKLLEYKEGNAPGAGIAFVIFKDVYTANKAVRDFRTEKKKKPLGRFFPLMELQLGRSHWRVKRAPPATDIYWNHLGSSKVSLGLRRAAVNTCLVIMLLFCSSPLAAISAMKSAARIINAEAMDSAQSWFAWLEGSNWFAAIIVQFLPNLLIFVSMFIVIPSALSYLSKFERHLTVSGEQRAALLKMFCFFLVNLILLRALVESSLESAMLRMGRCYLDGEDCKRIEQYMSASFLSKSCLSSLAFLITSTFLGISFDLLAPIPWIKKILRKFRKNDMLQLVPEKNEDDSTEQSQVKNEIDNLRLPLMPGSQDSSVLNGIDGLDLSIYPINRSFHVPKQMFDFAQYYAFNLTVFALTMIYSLFSPLVVPVGAFYFGYRFMVDKYNFLFVYRVRGFPAGNDGRLMDRVLCIMHFCVIFFLMAMLIFFSVQGDSMKLQAIFTLGLLFFYKLLPSRFDGYQQSILEGLQTVDSFVDGETDYEVFSRPDFDWDLYQS</sequence>
<evidence type="ECO:0000259" key="9">
    <source>
        <dbReference type="Pfam" id="PF02714"/>
    </source>
</evidence>
<proteinExistence type="inferred from homology"/>
<organism evidence="12 13">
    <name type="scientific">Platanthera zijinensis</name>
    <dbReference type="NCBI Taxonomy" id="2320716"/>
    <lineage>
        <taxon>Eukaryota</taxon>
        <taxon>Viridiplantae</taxon>
        <taxon>Streptophyta</taxon>
        <taxon>Embryophyta</taxon>
        <taxon>Tracheophyta</taxon>
        <taxon>Spermatophyta</taxon>
        <taxon>Magnoliopsida</taxon>
        <taxon>Liliopsida</taxon>
        <taxon>Asparagales</taxon>
        <taxon>Orchidaceae</taxon>
        <taxon>Orchidoideae</taxon>
        <taxon>Orchideae</taxon>
        <taxon>Orchidinae</taxon>
        <taxon>Platanthera</taxon>
    </lineage>
</organism>
<dbReference type="EMBL" id="JBBWWQ010000007">
    <property type="protein sequence ID" value="KAK8942961.1"/>
    <property type="molecule type" value="Genomic_DNA"/>
</dbReference>
<dbReference type="PANTHER" id="PTHR13018">
    <property type="entry name" value="PROBABLE MEMBRANE PROTEIN DUF221-RELATED"/>
    <property type="match status" value="1"/>
</dbReference>
<keyword evidence="7" id="KW-0406">Ion transport</keyword>
<feature type="domain" description="CSC1/OSCA1-like cytosolic" evidence="11">
    <location>
        <begin position="201"/>
        <end position="386"/>
    </location>
</feature>
<keyword evidence="4 8" id="KW-0812">Transmembrane</keyword>
<keyword evidence="7" id="KW-0407">Ion channel</keyword>
<dbReference type="InterPro" id="IPR027815">
    <property type="entry name" value="CSC1/OSCA1-like_cyt"/>
</dbReference>
<evidence type="ECO:0000256" key="3">
    <source>
        <dbReference type="ARBA" id="ARBA00022448"/>
    </source>
</evidence>
<dbReference type="GO" id="GO:0005227">
    <property type="term" value="F:calcium-activated cation channel activity"/>
    <property type="evidence" value="ECO:0007669"/>
    <property type="project" value="InterPro"/>
</dbReference>
<feature type="transmembrane region" description="Helical" evidence="8">
    <location>
        <begin position="149"/>
        <end position="171"/>
    </location>
</feature>
<evidence type="ECO:0000256" key="8">
    <source>
        <dbReference type="SAM" id="Phobius"/>
    </source>
</evidence>
<feature type="transmembrane region" description="Helical" evidence="8">
    <location>
        <begin position="39"/>
        <end position="60"/>
    </location>
</feature>
<feature type="transmembrane region" description="Helical" evidence="8">
    <location>
        <begin position="108"/>
        <end position="129"/>
    </location>
</feature>
<evidence type="ECO:0000256" key="7">
    <source>
        <dbReference type="ARBA" id="ARBA00023303"/>
    </source>
</evidence>
<dbReference type="GO" id="GO:0005886">
    <property type="term" value="C:plasma membrane"/>
    <property type="evidence" value="ECO:0007669"/>
    <property type="project" value="TreeGrafter"/>
</dbReference>
<feature type="transmembrane region" description="Helical" evidence="8">
    <location>
        <begin position="449"/>
        <end position="475"/>
    </location>
</feature>
<dbReference type="AlphaFoldDB" id="A0AAP0G805"/>
<evidence type="ECO:0000313" key="12">
    <source>
        <dbReference type="EMBL" id="KAK8942961.1"/>
    </source>
</evidence>
<dbReference type="Pfam" id="PF14703">
    <property type="entry name" value="PHM7_cyt"/>
    <property type="match status" value="1"/>
</dbReference>
<feature type="transmembrane region" description="Helical" evidence="8">
    <location>
        <begin position="717"/>
        <end position="737"/>
    </location>
</feature>
<keyword evidence="6 8" id="KW-0472">Membrane</keyword>
<feature type="domain" description="CSC1/OSCA1-like 7TM region" evidence="9">
    <location>
        <begin position="397"/>
        <end position="584"/>
    </location>
</feature>
<protein>
    <recommendedName>
        <fullName evidence="14">CSC1-like protein At4g35870</fullName>
    </recommendedName>
</protein>
<dbReference type="Pfam" id="PF13967">
    <property type="entry name" value="RSN1_TM"/>
    <property type="match status" value="1"/>
</dbReference>
<dbReference type="InterPro" id="IPR045122">
    <property type="entry name" value="Csc1-like"/>
</dbReference>
<feature type="domain" description="CSC1/OSCA1-like N-terminal transmembrane" evidence="10">
    <location>
        <begin position="75"/>
        <end position="171"/>
    </location>
</feature>
<dbReference type="PANTHER" id="PTHR13018:SF114">
    <property type="entry name" value="EXPRESSED PROTEIN"/>
    <property type="match status" value="1"/>
</dbReference>
<comment type="similarity">
    <text evidence="2">Belongs to the CSC1 (TC 1.A.17) family.</text>
</comment>
<dbReference type="InterPro" id="IPR032880">
    <property type="entry name" value="CSC1/OSCA1-like_N"/>
</dbReference>
<evidence type="ECO:0000256" key="2">
    <source>
        <dbReference type="ARBA" id="ARBA00007779"/>
    </source>
</evidence>
<dbReference type="Pfam" id="PF02714">
    <property type="entry name" value="RSN1_7TM"/>
    <property type="match status" value="2"/>
</dbReference>
<keyword evidence="3" id="KW-0813">Transport</keyword>
<evidence type="ECO:0000256" key="1">
    <source>
        <dbReference type="ARBA" id="ARBA00004141"/>
    </source>
</evidence>
<evidence type="ECO:0000256" key="4">
    <source>
        <dbReference type="ARBA" id="ARBA00022692"/>
    </source>
</evidence>
<evidence type="ECO:0000256" key="5">
    <source>
        <dbReference type="ARBA" id="ARBA00022989"/>
    </source>
</evidence>
<evidence type="ECO:0000259" key="11">
    <source>
        <dbReference type="Pfam" id="PF14703"/>
    </source>
</evidence>
<dbReference type="Proteomes" id="UP001418222">
    <property type="component" value="Unassembled WGS sequence"/>
</dbReference>
<name>A0AAP0G805_9ASPA</name>
<evidence type="ECO:0000313" key="13">
    <source>
        <dbReference type="Proteomes" id="UP001418222"/>
    </source>
</evidence>
<keyword evidence="13" id="KW-1185">Reference proteome</keyword>
<reference evidence="12 13" key="1">
    <citation type="journal article" date="2022" name="Nat. Plants">
        <title>Genomes of leafy and leafless Platanthera orchids illuminate the evolution of mycoheterotrophy.</title>
        <authorList>
            <person name="Li M.H."/>
            <person name="Liu K.W."/>
            <person name="Li Z."/>
            <person name="Lu H.C."/>
            <person name="Ye Q.L."/>
            <person name="Zhang D."/>
            <person name="Wang J.Y."/>
            <person name="Li Y.F."/>
            <person name="Zhong Z.M."/>
            <person name="Liu X."/>
            <person name="Yu X."/>
            <person name="Liu D.K."/>
            <person name="Tu X.D."/>
            <person name="Liu B."/>
            <person name="Hao Y."/>
            <person name="Liao X.Y."/>
            <person name="Jiang Y.T."/>
            <person name="Sun W.H."/>
            <person name="Chen J."/>
            <person name="Chen Y.Q."/>
            <person name="Ai Y."/>
            <person name="Zhai J.W."/>
            <person name="Wu S.S."/>
            <person name="Zhou Z."/>
            <person name="Hsiao Y.Y."/>
            <person name="Wu W.L."/>
            <person name="Chen Y.Y."/>
            <person name="Lin Y.F."/>
            <person name="Hsu J.L."/>
            <person name="Li C.Y."/>
            <person name="Wang Z.W."/>
            <person name="Zhao X."/>
            <person name="Zhong W.Y."/>
            <person name="Ma X.K."/>
            <person name="Ma L."/>
            <person name="Huang J."/>
            <person name="Chen G.Z."/>
            <person name="Huang M.Z."/>
            <person name="Huang L."/>
            <person name="Peng D.H."/>
            <person name="Luo Y.B."/>
            <person name="Zou S.Q."/>
            <person name="Chen S.P."/>
            <person name="Lan S."/>
            <person name="Tsai W.C."/>
            <person name="Van de Peer Y."/>
            <person name="Liu Z.J."/>
        </authorList>
    </citation>
    <scope>NUCLEOTIDE SEQUENCE [LARGE SCALE GENOMIC DNA]</scope>
    <source>
        <strain evidence="12">Lor287</strain>
    </source>
</reference>
<evidence type="ECO:0000259" key="10">
    <source>
        <dbReference type="Pfam" id="PF13967"/>
    </source>
</evidence>
<feature type="transmembrane region" description="Helical" evidence="8">
    <location>
        <begin position="554"/>
        <end position="576"/>
    </location>
</feature>
<feature type="transmembrane region" description="Helical" evidence="8">
    <location>
        <begin position="495"/>
        <end position="513"/>
    </location>
</feature>
<comment type="caution">
    <text evidence="12">The sequence shown here is derived from an EMBL/GenBank/DDBJ whole genome shotgun (WGS) entry which is preliminary data.</text>
</comment>
<feature type="domain" description="CSC1/OSCA1-like 7TM region" evidence="9">
    <location>
        <begin position="649"/>
        <end position="734"/>
    </location>
</feature>
<gene>
    <name evidence="12" type="ORF">KSP39_PZI009108</name>
</gene>